<dbReference type="RefSeq" id="WP_260904655.1">
    <property type="nucleotide sequence ID" value="NZ_JAOCZP010000004.1"/>
</dbReference>
<keyword evidence="1" id="KW-0732">Signal</keyword>
<feature type="signal peptide" evidence="1">
    <location>
        <begin position="1"/>
        <end position="26"/>
    </location>
</feature>
<protein>
    <submittedName>
        <fullName evidence="2">DUF2066 domain-containing protein</fullName>
    </submittedName>
</protein>
<dbReference type="EMBL" id="JAOCZP010000004">
    <property type="protein sequence ID" value="MCT7376602.1"/>
    <property type="molecule type" value="Genomic_DNA"/>
</dbReference>
<sequence length="274" mass="29447">MPAAIARSIASLCIALPLFLTASVHAQEPNRLYSAVTIITGTLEAEKQRGFAACLEEVLVKVSGDTSLAGLPKVDELGKRASEFVETYSLRDRMAGIPVHDEQGTRDRPHFLKVDFSPAKIDQALGELGRAPWTERPVITLLIGIDNGAQRFLLARNSALGIGQRKALSEIAGRLGLKAKLLGEAALAAVPVDHASLGGTRMDGLETIRNALGGEVVLSGMLVWDESAFRWTSNWQLVSENGAEAWEAAGVSFDTAFRDALAEAMQILSNESRR</sequence>
<dbReference type="Pfam" id="PF09839">
    <property type="entry name" value="DUF2066"/>
    <property type="match status" value="1"/>
</dbReference>
<accession>A0ABT2LRX4</accession>
<comment type="caution">
    <text evidence="2">The sequence shown here is derived from an EMBL/GenBank/DDBJ whole genome shotgun (WGS) entry which is preliminary data.</text>
</comment>
<keyword evidence="3" id="KW-1185">Reference proteome</keyword>
<name>A0ABT2LRX4_9HYPH</name>
<feature type="chain" id="PRO_5045406224" evidence="1">
    <location>
        <begin position="27"/>
        <end position="274"/>
    </location>
</feature>
<evidence type="ECO:0000313" key="2">
    <source>
        <dbReference type="EMBL" id="MCT7376602.1"/>
    </source>
</evidence>
<proteinExistence type="predicted"/>
<evidence type="ECO:0000313" key="3">
    <source>
        <dbReference type="Proteomes" id="UP001320831"/>
    </source>
</evidence>
<gene>
    <name evidence="2" type="ORF">N5A92_16325</name>
</gene>
<evidence type="ECO:0000256" key="1">
    <source>
        <dbReference type="SAM" id="SignalP"/>
    </source>
</evidence>
<dbReference type="InterPro" id="IPR018642">
    <property type="entry name" value="DUF2066"/>
</dbReference>
<reference evidence="2 3" key="1">
    <citation type="submission" date="2022-09" db="EMBL/GenBank/DDBJ databases">
        <title>Chelativorans salina sp. nov., a novel slightly halophilic bacterium isolated from a saline lake sediment enrichment.</title>
        <authorList>
            <person name="Gao L."/>
            <person name="Fang B.-Z."/>
            <person name="Li W.-J."/>
        </authorList>
    </citation>
    <scope>NUCLEOTIDE SEQUENCE [LARGE SCALE GENOMIC DNA]</scope>
    <source>
        <strain evidence="2 3">EGI FJ00035</strain>
    </source>
</reference>
<dbReference type="Proteomes" id="UP001320831">
    <property type="component" value="Unassembled WGS sequence"/>
</dbReference>
<organism evidence="2 3">
    <name type="scientific">Chelativorans salis</name>
    <dbReference type="NCBI Taxonomy" id="2978478"/>
    <lineage>
        <taxon>Bacteria</taxon>
        <taxon>Pseudomonadati</taxon>
        <taxon>Pseudomonadota</taxon>
        <taxon>Alphaproteobacteria</taxon>
        <taxon>Hyphomicrobiales</taxon>
        <taxon>Phyllobacteriaceae</taxon>
        <taxon>Chelativorans</taxon>
    </lineage>
</organism>